<evidence type="ECO:0000313" key="2">
    <source>
        <dbReference type="EMBL" id="MCY4728239.1"/>
    </source>
</evidence>
<organism evidence="2 3">
    <name type="scientific">Nocardioides pini</name>
    <dbReference type="NCBI Taxonomy" id="2975053"/>
    <lineage>
        <taxon>Bacteria</taxon>
        <taxon>Bacillati</taxon>
        <taxon>Actinomycetota</taxon>
        <taxon>Actinomycetes</taxon>
        <taxon>Propionibacteriales</taxon>
        <taxon>Nocardioidaceae</taxon>
        <taxon>Nocardioides</taxon>
    </lineage>
</organism>
<dbReference type="Proteomes" id="UP001074726">
    <property type="component" value="Unassembled WGS sequence"/>
</dbReference>
<proteinExistence type="predicted"/>
<keyword evidence="1" id="KW-0812">Transmembrane</keyword>
<name>A0ABT4CGZ8_9ACTN</name>
<evidence type="ECO:0000313" key="3">
    <source>
        <dbReference type="Proteomes" id="UP001074726"/>
    </source>
</evidence>
<dbReference type="EMBL" id="JAPPUX010000005">
    <property type="protein sequence ID" value="MCY4728239.1"/>
    <property type="molecule type" value="Genomic_DNA"/>
</dbReference>
<gene>
    <name evidence="2" type="ORF">NYO98_18310</name>
</gene>
<evidence type="ECO:0008006" key="4">
    <source>
        <dbReference type="Google" id="ProtNLM"/>
    </source>
</evidence>
<comment type="caution">
    <text evidence="2">The sequence shown here is derived from an EMBL/GenBank/DDBJ whole genome shotgun (WGS) entry which is preliminary data.</text>
</comment>
<evidence type="ECO:0000256" key="1">
    <source>
        <dbReference type="SAM" id="Phobius"/>
    </source>
</evidence>
<reference evidence="2" key="1">
    <citation type="submission" date="2022-08" db="EMBL/GenBank/DDBJ databases">
        <title>Genome sequencing of Nocardioides sp. STR2.</title>
        <authorList>
            <person name="So Y."/>
        </authorList>
    </citation>
    <scope>NUCLEOTIDE SEQUENCE</scope>
    <source>
        <strain evidence="2">STR2</strain>
    </source>
</reference>
<keyword evidence="1" id="KW-0472">Membrane</keyword>
<keyword evidence="3" id="KW-1185">Reference proteome</keyword>
<keyword evidence="1" id="KW-1133">Transmembrane helix</keyword>
<sequence>MTSRDNRAVRRHLWWVVGLVLVCTGLAVALSARVGPDDFGWFAYSPATAGSDWHMSWSDPMSSGSALIVSRWQLAGSLAAILGLMIIAAGAGFRLGQRRGQPSEQQ</sequence>
<feature type="transmembrane region" description="Helical" evidence="1">
    <location>
        <begin position="72"/>
        <end position="93"/>
    </location>
</feature>
<dbReference type="RefSeq" id="WP_268113203.1">
    <property type="nucleotide sequence ID" value="NZ_JAPPUX010000005.1"/>
</dbReference>
<protein>
    <recommendedName>
        <fullName evidence="4">Cobalt/nickel transport protein</fullName>
    </recommendedName>
</protein>
<accession>A0ABT4CGZ8</accession>
<feature type="transmembrane region" description="Helical" evidence="1">
    <location>
        <begin position="12"/>
        <end position="32"/>
    </location>
</feature>